<dbReference type="SMART" id="SM00895">
    <property type="entry name" value="FCD"/>
    <property type="match status" value="1"/>
</dbReference>
<evidence type="ECO:0000256" key="2">
    <source>
        <dbReference type="ARBA" id="ARBA00023125"/>
    </source>
</evidence>
<protein>
    <submittedName>
        <fullName evidence="5">Phosphonate utilization associated transcriptional regulator</fullName>
    </submittedName>
</protein>
<dbReference type="EMBL" id="JBHRTP010000002">
    <property type="protein sequence ID" value="MFC3106505.1"/>
    <property type="molecule type" value="Genomic_DNA"/>
</dbReference>
<reference evidence="6" key="1">
    <citation type="journal article" date="2019" name="Int. J. Syst. Evol. Microbiol.">
        <title>The Global Catalogue of Microorganisms (GCM) 10K type strain sequencing project: providing services to taxonomists for standard genome sequencing and annotation.</title>
        <authorList>
            <consortium name="The Broad Institute Genomics Platform"/>
            <consortium name="The Broad Institute Genome Sequencing Center for Infectious Disease"/>
            <person name="Wu L."/>
            <person name="Ma J."/>
        </authorList>
    </citation>
    <scope>NUCLEOTIDE SEQUENCE [LARGE SCALE GENOMIC DNA]</scope>
    <source>
        <strain evidence="6">KCTC 42986</strain>
    </source>
</reference>
<dbReference type="InterPro" id="IPR011711">
    <property type="entry name" value="GntR_C"/>
</dbReference>
<dbReference type="SUPFAM" id="SSF48008">
    <property type="entry name" value="GntR ligand-binding domain-like"/>
    <property type="match status" value="1"/>
</dbReference>
<dbReference type="NCBIfam" id="TIGR03338">
    <property type="entry name" value="phnR_burk"/>
    <property type="match status" value="1"/>
</dbReference>
<accession>A0ABV7EVC2</accession>
<dbReference type="RefSeq" id="WP_390324812.1">
    <property type="nucleotide sequence ID" value="NZ_JBHRTP010000002.1"/>
</dbReference>
<comment type="caution">
    <text evidence="5">The sequence shown here is derived from an EMBL/GenBank/DDBJ whole genome shotgun (WGS) entry which is preliminary data.</text>
</comment>
<dbReference type="Gene3D" id="1.10.10.10">
    <property type="entry name" value="Winged helix-like DNA-binding domain superfamily/Winged helix DNA-binding domain"/>
    <property type="match status" value="1"/>
</dbReference>
<dbReference type="PANTHER" id="PTHR43537">
    <property type="entry name" value="TRANSCRIPTIONAL REGULATOR, GNTR FAMILY"/>
    <property type="match status" value="1"/>
</dbReference>
<dbReference type="Pfam" id="PF00392">
    <property type="entry name" value="GntR"/>
    <property type="match status" value="1"/>
</dbReference>
<proteinExistence type="predicted"/>
<dbReference type="PANTHER" id="PTHR43537:SF51">
    <property type="entry name" value="HTH-TYPE TRANSCRIPTIONAL REGULATOR LGOR-RELATED"/>
    <property type="match status" value="1"/>
</dbReference>
<dbReference type="InterPro" id="IPR000524">
    <property type="entry name" value="Tscrpt_reg_HTH_GntR"/>
</dbReference>
<dbReference type="Pfam" id="PF07729">
    <property type="entry name" value="FCD"/>
    <property type="match status" value="1"/>
</dbReference>
<dbReference type="InterPro" id="IPR036388">
    <property type="entry name" value="WH-like_DNA-bd_sf"/>
</dbReference>
<dbReference type="InterPro" id="IPR036390">
    <property type="entry name" value="WH_DNA-bd_sf"/>
</dbReference>
<sequence>MLIHLNPFLTHRPVTEACFHGRFAVAALAHRRIRLICHLGTNRSHLPICSIFWPPHIALCSLYFVDNLHVVELKCNHSLDKKIPMTTSRTMNTIALLQKNSLPSLVQKELERMILAGDLVAGDKLNEVTLAEMLGVSRGPVREAFRALEEVGLVQQEKNCGVFVRHISLEQADDIYEVRGALDELIGRKLASTISAGQVQELRAILDRMDSVAAGGDVDSYSRMNLEFHDLLLNMTNNNKLIHTYRRLVNELTLYRRSALAQSGSLPTSTAEHHKIVDAIATGNPLEAGHIMREHAMAGRNRMHVAHAAANPSDSLSNRKAN</sequence>
<keyword evidence="3" id="KW-0804">Transcription</keyword>
<gene>
    <name evidence="5" type="ORF">ACFOFO_00780</name>
</gene>
<evidence type="ECO:0000259" key="4">
    <source>
        <dbReference type="PROSITE" id="PS50949"/>
    </source>
</evidence>
<keyword evidence="6" id="KW-1185">Reference proteome</keyword>
<evidence type="ECO:0000313" key="6">
    <source>
        <dbReference type="Proteomes" id="UP001595530"/>
    </source>
</evidence>
<dbReference type="PROSITE" id="PS50949">
    <property type="entry name" value="HTH_GNTR"/>
    <property type="match status" value="1"/>
</dbReference>
<dbReference type="InterPro" id="IPR008920">
    <property type="entry name" value="TF_FadR/GntR_C"/>
</dbReference>
<dbReference type="CDD" id="cd07377">
    <property type="entry name" value="WHTH_GntR"/>
    <property type="match status" value="1"/>
</dbReference>
<keyword evidence="2" id="KW-0238">DNA-binding</keyword>
<name>A0ABV7EVC2_9BURK</name>
<keyword evidence="1" id="KW-0805">Transcription regulation</keyword>
<dbReference type="Proteomes" id="UP001595530">
    <property type="component" value="Unassembled WGS sequence"/>
</dbReference>
<organism evidence="5 6">
    <name type="scientific">Undibacterium arcticum</name>
    <dbReference type="NCBI Taxonomy" id="1762892"/>
    <lineage>
        <taxon>Bacteria</taxon>
        <taxon>Pseudomonadati</taxon>
        <taxon>Pseudomonadota</taxon>
        <taxon>Betaproteobacteria</taxon>
        <taxon>Burkholderiales</taxon>
        <taxon>Oxalobacteraceae</taxon>
        <taxon>Undibacterium</taxon>
    </lineage>
</organism>
<evidence type="ECO:0000256" key="3">
    <source>
        <dbReference type="ARBA" id="ARBA00023163"/>
    </source>
</evidence>
<evidence type="ECO:0000256" key="1">
    <source>
        <dbReference type="ARBA" id="ARBA00023015"/>
    </source>
</evidence>
<dbReference type="SUPFAM" id="SSF46785">
    <property type="entry name" value="Winged helix' DNA-binding domain"/>
    <property type="match status" value="1"/>
</dbReference>
<feature type="domain" description="HTH gntR-type" evidence="4">
    <location>
        <begin position="100"/>
        <end position="167"/>
    </location>
</feature>
<dbReference type="SMART" id="SM00345">
    <property type="entry name" value="HTH_GNTR"/>
    <property type="match status" value="1"/>
</dbReference>
<dbReference type="Gene3D" id="1.20.120.530">
    <property type="entry name" value="GntR ligand-binding domain-like"/>
    <property type="match status" value="1"/>
</dbReference>
<evidence type="ECO:0000313" key="5">
    <source>
        <dbReference type="EMBL" id="MFC3106505.1"/>
    </source>
</evidence>
<dbReference type="InterPro" id="IPR017723">
    <property type="entry name" value="Tscrpt_reg_AEP_util-assoc"/>
</dbReference>